<dbReference type="SUPFAM" id="SSF57850">
    <property type="entry name" value="RING/U-box"/>
    <property type="match status" value="1"/>
</dbReference>
<protein>
    <submittedName>
        <fullName evidence="8">Ubiquitin fusion degradation protein</fullName>
    </submittedName>
</protein>
<dbReference type="GO" id="GO:0008270">
    <property type="term" value="F:zinc ion binding"/>
    <property type="evidence" value="ECO:0007669"/>
    <property type="project" value="UniProtKB-KW"/>
</dbReference>
<evidence type="ECO:0000259" key="7">
    <source>
        <dbReference type="PROSITE" id="PS50145"/>
    </source>
</evidence>
<reference evidence="8" key="2">
    <citation type="submission" date="2023-05" db="EMBL/GenBank/DDBJ databases">
        <authorList>
            <consortium name="Lawrence Berkeley National Laboratory"/>
            <person name="Steindorff A."/>
            <person name="Hensen N."/>
            <person name="Bonometti L."/>
            <person name="Westerberg I."/>
            <person name="Brannstrom I.O."/>
            <person name="Guillou S."/>
            <person name="Cros-Aarteil S."/>
            <person name="Calhoun S."/>
            <person name="Haridas S."/>
            <person name="Kuo A."/>
            <person name="Mondo S."/>
            <person name="Pangilinan J."/>
            <person name="Riley R."/>
            <person name="Labutti K."/>
            <person name="Andreopoulos B."/>
            <person name="Lipzen A."/>
            <person name="Chen C."/>
            <person name="Yanf M."/>
            <person name="Daum C."/>
            <person name="Ng V."/>
            <person name="Clum A."/>
            <person name="Ohm R."/>
            <person name="Martin F."/>
            <person name="Silar P."/>
            <person name="Natvig D."/>
            <person name="Lalanne C."/>
            <person name="Gautier V."/>
            <person name="Ament-Velasquez S.L."/>
            <person name="Kruys A."/>
            <person name="Hutchinson M.I."/>
            <person name="Powell A.J."/>
            <person name="Barry K."/>
            <person name="Miller A.N."/>
            <person name="Grigoriev I.V."/>
            <person name="Debuchy R."/>
            <person name="Gladieux P."/>
            <person name="Thoren M.H."/>
            <person name="Johannesson H."/>
        </authorList>
    </citation>
    <scope>NUCLEOTIDE SEQUENCE</scope>
    <source>
        <strain evidence="8">PSN293</strain>
    </source>
</reference>
<dbReference type="Pfam" id="PF02176">
    <property type="entry name" value="zf-TRAF"/>
    <property type="match status" value="1"/>
</dbReference>
<dbReference type="PROSITE" id="PS50089">
    <property type="entry name" value="ZF_RING_2"/>
    <property type="match status" value="1"/>
</dbReference>
<dbReference type="Pfam" id="PF13923">
    <property type="entry name" value="zf-C3HC4_2"/>
    <property type="match status" value="1"/>
</dbReference>
<keyword evidence="9" id="KW-1185">Reference proteome</keyword>
<dbReference type="PANTHER" id="PTHR10131:SF94">
    <property type="entry name" value="TNF RECEPTOR-ASSOCIATED FACTOR 4"/>
    <property type="match status" value="1"/>
</dbReference>
<dbReference type="Gene3D" id="3.30.40.10">
    <property type="entry name" value="Zinc/RING finger domain, C3HC4 (zinc finger)"/>
    <property type="match status" value="3"/>
</dbReference>
<feature type="zinc finger region" description="TRAF-type" evidence="4">
    <location>
        <begin position="231"/>
        <end position="278"/>
    </location>
</feature>
<feature type="region of interest" description="Disordered" evidence="5">
    <location>
        <begin position="459"/>
        <end position="550"/>
    </location>
</feature>
<evidence type="ECO:0000256" key="5">
    <source>
        <dbReference type="SAM" id="MobiDB-lite"/>
    </source>
</evidence>
<evidence type="ECO:0000313" key="8">
    <source>
        <dbReference type="EMBL" id="KAK4213001.1"/>
    </source>
</evidence>
<dbReference type="PROSITE" id="PS00518">
    <property type="entry name" value="ZF_RING_1"/>
    <property type="match status" value="1"/>
</dbReference>
<dbReference type="Proteomes" id="UP001301769">
    <property type="component" value="Unassembled WGS sequence"/>
</dbReference>
<dbReference type="PROSITE" id="PS50145">
    <property type="entry name" value="ZF_TRAF"/>
    <property type="match status" value="1"/>
</dbReference>
<dbReference type="SMART" id="SM00184">
    <property type="entry name" value="RING"/>
    <property type="match status" value="1"/>
</dbReference>
<gene>
    <name evidence="8" type="ORF">QBC37DRAFT_423761</name>
</gene>
<evidence type="ECO:0000259" key="6">
    <source>
        <dbReference type="PROSITE" id="PS50089"/>
    </source>
</evidence>
<comment type="caution">
    <text evidence="8">The sequence shown here is derived from an EMBL/GenBank/DDBJ whole genome shotgun (WGS) entry which is preliminary data.</text>
</comment>
<dbReference type="EMBL" id="MU858116">
    <property type="protein sequence ID" value="KAK4213001.1"/>
    <property type="molecule type" value="Genomic_DNA"/>
</dbReference>
<dbReference type="AlphaFoldDB" id="A0AAN6Y7Y5"/>
<evidence type="ECO:0000256" key="4">
    <source>
        <dbReference type="PROSITE-ProRule" id="PRU00207"/>
    </source>
</evidence>
<dbReference type="SUPFAM" id="SSF49599">
    <property type="entry name" value="TRAF domain-like"/>
    <property type="match status" value="2"/>
</dbReference>
<keyword evidence="1 4" id="KW-0479">Metal-binding</keyword>
<keyword evidence="3 4" id="KW-0862">Zinc</keyword>
<evidence type="ECO:0000256" key="3">
    <source>
        <dbReference type="ARBA" id="ARBA00022833"/>
    </source>
</evidence>
<feature type="domain" description="RING-type" evidence="6">
    <location>
        <begin position="96"/>
        <end position="135"/>
    </location>
</feature>
<dbReference type="InterPro" id="IPR001841">
    <property type="entry name" value="Znf_RING"/>
</dbReference>
<dbReference type="InterPro" id="IPR013083">
    <property type="entry name" value="Znf_RING/FYVE/PHD"/>
</dbReference>
<keyword evidence="2 4" id="KW-0863">Zinc-finger</keyword>
<reference evidence="8" key="1">
    <citation type="journal article" date="2023" name="Mol. Phylogenet. Evol.">
        <title>Genome-scale phylogeny and comparative genomics of the fungal order Sordariales.</title>
        <authorList>
            <person name="Hensen N."/>
            <person name="Bonometti L."/>
            <person name="Westerberg I."/>
            <person name="Brannstrom I.O."/>
            <person name="Guillou S."/>
            <person name="Cros-Aarteil S."/>
            <person name="Calhoun S."/>
            <person name="Haridas S."/>
            <person name="Kuo A."/>
            <person name="Mondo S."/>
            <person name="Pangilinan J."/>
            <person name="Riley R."/>
            <person name="LaButti K."/>
            <person name="Andreopoulos B."/>
            <person name="Lipzen A."/>
            <person name="Chen C."/>
            <person name="Yan M."/>
            <person name="Daum C."/>
            <person name="Ng V."/>
            <person name="Clum A."/>
            <person name="Steindorff A."/>
            <person name="Ohm R.A."/>
            <person name="Martin F."/>
            <person name="Silar P."/>
            <person name="Natvig D.O."/>
            <person name="Lalanne C."/>
            <person name="Gautier V."/>
            <person name="Ament-Velasquez S.L."/>
            <person name="Kruys A."/>
            <person name="Hutchinson M.I."/>
            <person name="Powell A.J."/>
            <person name="Barry K."/>
            <person name="Miller A.N."/>
            <person name="Grigoriev I.V."/>
            <person name="Debuchy R."/>
            <person name="Gladieux P."/>
            <person name="Hiltunen Thoren M."/>
            <person name="Johannesson H."/>
        </authorList>
    </citation>
    <scope>NUCLEOTIDE SEQUENCE</scope>
    <source>
        <strain evidence="8">PSN293</strain>
    </source>
</reference>
<name>A0AAN6Y7Y5_9PEZI</name>
<dbReference type="InterPro" id="IPR001293">
    <property type="entry name" value="Znf_TRAF"/>
</dbReference>
<sequence>MPPPNTPEEGMPAQGSLPRRISGEVFPERTRRPRPRVPTPPTSAPATVPPPAPSSVPRPPSGRASPTSDDPNADNILAIDHQALEYTDPVDETLQCPICRTPFYKPVTTKTCGHTFCSPCLHRALELQPVCPIDRQPIDKSRDLGQTRVILDQLDRLKVKCPNKGCDHISSRDRLAAHYERYCDYTLVRCPDANCTMAIARMDAKPDAGCLHKDSECQYCNKTVVIADLEAHYDNDCSGHTAKCPHCSAIVVRHRMEKHIANDCPEAEIPCKSHTYGCPFRNKRRLIEQHEQNGCIHATIGKLAMGRLEDRMMINDLKNRIASLDARVRRTEQRQATVPSIPSTIPGSRASFVAGGNGASDFIPDLDDLRAGAAGMAPGPAGAGSPEDYMLAQFERMESQMEDLRKMVRDMDGHHSMRLLNDTMVLNDQITELTGKVNVLNMHTTWLMGIQRRELQMRAAGGAAGGEAHGGPRPGPSSANPNSGGGVSLAGSSSADGSGNGGGGGHSSRERSGSISGLSVSQRQHQHGEGMVPSLGMGLGQGRGENPPRL</sequence>
<organism evidence="8 9">
    <name type="scientific">Rhypophila decipiens</name>
    <dbReference type="NCBI Taxonomy" id="261697"/>
    <lineage>
        <taxon>Eukaryota</taxon>
        <taxon>Fungi</taxon>
        <taxon>Dikarya</taxon>
        <taxon>Ascomycota</taxon>
        <taxon>Pezizomycotina</taxon>
        <taxon>Sordariomycetes</taxon>
        <taxon>Sordariomycetidae</taxon>
        <taxon>Sordariales</taxon>
        <taxon>Naviculisporaceae</taxon>
        <taxon>Rhypophila</taxon>
    </lineage>
</organism>
<proteinExistence type="predicted"/>
<evidence type="ECO:0000256" key="1">
    <source>
        <dbReference type="ARBA" id="ARBA00022723"/>
    </source>
</evidence>
<evidence type="ECO:0000256" key="2">
    <source>
        <dbReference type="ARBA" id="ARBA00022771"/>
    </source>
</evidence>
<evidence type="ECO:0000313" key="9">
    <source>
        <dbReference type="Proteomes" id="UP001301769"/>
    </source>
</evidence>
<dbReference type="InterPro" id="IPR017907">
    <property type="entry name" value="Znf_RING_CS"/>
</dbReference>
<feature type="compositionally biased region" description="Pro residues" evidence="5">
    <location>
        <begin position="36"/>
        <end position="60"/>
    </location>
</feature>
<dbReference type="PANTHER" id="PTHR10131">
    <property type="entry name" value="TNF RECEPTOR ASSOCIATED FACTOR"/>
    <property type="match status" value="1"/>
</dbReference>
<feature type="region of interest" description="Disordered" evidence="5">
    <location>
        <begin position="1"/>
        <end position="74"/>
    </location>
</feature>
<feature type="domain" description="TRAF-type" evidence="7">
    <location>
        <begin position="231"/>
        <end position="278"/>
    </location>
</feature>
<accession>A0AAN6Y7Y5</accession>